<comment type="similarity">
    <text evidence="3">Belongs to the ATG2 family.</text>
</comment>
<reference evidence="13 14" key="1">
    <citation type="journal article" date="2017" name="PLoS Biol.">
        <title>The sea cucumber genome provides insights into morphological evolution and visceral regeneration.</title>
        <authorList>
            <person name="Zhang X."/>
            <person name="Sun L."/>
            <person name="Yuan J."/>
            <person name="Sun Y."/>
            <person name="Gao Y."/>
            <person name="Zhang L."/>
            <person name="Li S."/>
            <person name="Dai H."/>
            <person name="Hamel J.F."/>
            <person name="Liu C."/>
            <person name="Yu Y."/>
            <person name="Liu S."/>
            <person name="Lin W."/>
            <person name="Guo K."/>
            <person name="Jin S."/>
            <person name="Xu P."/>
            <person name="Storey K.B."/>
            <person name="Huan P."/>
            <person name="Zhang T."/>
            <person name="Zhou Y."/>
            <person name="Zhang J."/>
            <person name="Lin C."/>
            <person name="Li X."/>
            <person name="Xing L."/>
            <person name="Huo D."/>
            <person name="Sun M."/>
            <person name="Wang L."/>
            <person name="Mercier A."/>
            <person name="Li F."/>
            <person name="Yang H."/>
            <person name="Xiang J."/>
        </authorList>
    </citation>
    <scope>NUCLEOTIDE SEQUENCE [LARGE SCALE GENOMIC DNA]</scope>
    <source>
        <strain evidence="13">Shaxun</strain>
        <tissue evidence="13">Muscle</tissue>
    </source>
</reference>
<dbReference type="GO" id="GO:0000422">
    <property type="term" value="P:autophagy of mitochondrion"/>
    <property type="evidence" value="ECO:0007669"/>
    <property type="project" value="TreeGrafter"/>
</dbReference>
<proteinExistence type="inferred from homology"/>
<dbReference type="InterPro" id="IPR026849">
    <property type="entry name" value="ATG2"/>
</dbReference>
<sequence length="717" mass="79629">SPQFELKVRNDMIHIRTCADSCSALASLLIYLASDGDIRTSSSSSAPHAPPTVSDADCELATELDTMVSKSPLGQGNHLDQMTMLMDEAMEELSPGGKTKQGSDGPFAVPCTLSESPNSRMFYFPNEDTGSSPVMETAMLDSHHDLIDQELRMIDVDEQSKTSQEDHFIDDDGFDILDDLGAGIGSRDGEPVVKVLAPNIKILDDHFSKPYELSSGMKEHTHSKQRMGSPGSDRKPKDQRDPQSMDWKERGGKGRDHKVLMEFQVNKLQFRHEVYPNHTTHAARQVLLINDIEVRDKLAASQINKFLYQYSSGKIPKRSNASMVSIRAVHIRPDAAVPTQECCLRVSLQPMRFNIDQDALFFVLDFFKEIYGLQIEGPTDNYPPSSAGGVTPPSGTSVPVQVPGSSTSPLKRPVDDYHSLDSKEPSPLPPVRKPIHKEGTLAPIFFRSFVFSPDVPVKLDYEGKRLQMEQGTFVGILAGLGQLNKSEFSLRRLHNRQGLLGVDKLLQFAINEWMTDIQRNQFSSILGGVGPMHSFVEFFAGLFDIIRLPVEQYQRDGRIIRGFQRGANSLGTSTTMAAVELTNRMVRMLQSVAEMTYDLVTPGPGVARRSITAAPFVQPRLSRQPMDIREGMTNAFNLFKEGTYDTANAIYQTAWEEYQQKGVTGAVGGFIRQVPPSMIRPFILATEASSSILGGVRNQILPDARKEDDEKWRSEQG</sequence>
<comment type="catalytic activity">
    <reaction evidence="10">
        <text>a 1,2-diacyl-sn-glycero-3-phospho-L-serine(in) = a 1,2-diacyl-sn-glycero-3-phospho-L-serine(out)</text>
        <dbReference type="Rhea" id="RHEA:38663"/>
        <dbReference type="ChEBI" id="CHEBI:57262"/>
    </reaction>
</comment>
<dbReference type="PANTHER" id="PTHR13190:SF1">
    <property type="entry name" value="AUTOPHAGY-RELATED 2, ISOFORM A"/>
    <property type="match status" value="1"/>
</dbReference>
<dbReference type="GO" id="GO:0061908">
    <property type="term" value="C:phagophore"/>
    <property type="evidence" value="ECO:0007669"/>
    <property type="project" value="TreeGrafter"/>
</dbReference>
<dbReference type="STRING" id="307972.A0A2G8JSS7"/>
<evidence type="ECO:0000313" key="13">
    <source>
        <dbReference type="EMBL" id="PIK38769.1"/>
    </source>
</evidence>
<dbReference type="GO" id="GO:0006869">
    <property type="term" value="P:lipid transport"/>
    <property type="evidence" value="ECO:0007669"/>
    <property type="project" value="UniProtKB-KW"/>
</dbReference>
<comment type="subcellular location">
    <subcellularLocation>
        <location evidence="1">Endoplasmic reticulum membrane</location>
        <topology evidence="1">Peripheral membrane protein</topology>
    </subcellularLocation>
    <subcellularLocation>
        <location evidence="2">Preautophagosomal structure membrane</location>
        <topology evidence="2">Peripheral membrane protein</topology>
    </subcellularLocation>
</comment>
<evidence type="ECO:0000256" key="3">
    <source>
        <dbReference type="ARBA" id="ARBA00009714"/>
    </source>
</evidence>
<keyword evidence="9" id="KW-0472">Membrane</keyword>
<dbReference type="GO" id="GO:0043495">
    <property type="term" value="F:protein-membrane adaptor activity"/>
    <property type="evidence" value="ECO:0007669"/>
    <property type="project" value="TreeGrafter"/>
</dbReference>
<evidence type="ECO:0000256" key="10">
    <source>
        <dbReference type="ARBA" id="ARBA00024479"/>
    </source>
</evidence>
<feature type="compositionally biased region" description="Polar residues" evidence="12">
    <location>
        <begin position="393"/>
        <end position="409"/>
    </location>
</feature>
<evidence type="ECO:0000256" key="9">
    <source>
        <dbReference type="ARBA" id="ARBA00023136"/>
    </source>
</evidence>
<protein>
    <recommendedName>
        <fullName evidence="4">Autophagy-related protein 2</fullName>
    </recommendedName>
</protein>
<evidence type="ECO:0000256" key="7">
    <source>
        <dbReference type="ARBA" id="ARBA00023006"/>
    </source>
</evidence>
<evidence type="ECO:0000256" key="11">
    <source>
        <dbReference type="ARBA" id="ARBA00024615"/>
    </source>
</evidence>
<evidence type="ECO:0000256" key="4">
    <source>
        <dbReference type="ARBA" id="ARBA00018070"/>
    </source>
</evidence>
<keyword evidence="8" id="KW-0445">Lipid transport</keyword>
<feature type="region of interest" description="Disordered" evidence="12">
    <location>
        <begin position="212"/>
        <end position="253"/>
    </location>
</feature>
<evidence type="ECO:0000256" key="8">
    <source>
        <dbReference type="ARBA" id="ARBA00023055"/>
    </source>
</evidence>
<dbReference type="EMBL" id="MRZV01001315">
    <property type="protein sequence ID" value="PIK38769.1"/>
    <property type="molecule type" value="Genomic_DNA"/>
</dbReference>
<evidence type="ECO:0000256" key="2">
    <source>
        <dbReference type="ARBA" id="ARBA00004623"/>
    </source>
</evidence>
<dbReference type="GO" id="GO:0032266">
    <property type="term" value="F:phosphatidylinositol-3-phosphate binding"/>
    <property type="evidence" value="ECO:0007669"/>
    <property type="project" value="TreeGrafter"/>
</dbReference>
<dbReference type="Pfam" id="PF13329">
    <property type="entry name" value="ATG2_CAD"/>
    <property type="match status" value="1"/>
</dbReference>
<accession>A0A2G8JSS7</accession>
<comment type="caution">
    <text evidence="13">The sequence shown here is derived from an EMBL/GenBank/DDBJ whole genome shotgun (WGS) entry which is preliminary data.</text>
</comment>
<dbReference type="GO" id="GO:0034727">
    <property type="term" value="P:piecemeal microautophagy of the nucleus"/>
    <property type="evidence" value="ECO:0007669"/>
    <property type="project" value="TreeGrafter"/>
</dbReference>
<dbReference type="GO" id="GO:0061723">
    <property type="term" value="P:glycophagy"/>
    <property type="evidence" value="ECO:0007669"/>
    <property type="project" value="TreeGrafter"/>
</dbReference>
<feature type="region of interest" description="Disordered" evidence="12">
    <location>
        <begin position="382"/>
        <end position="433"/>
    </location>
</feature>
<keyword evidence="7" id="KW-0072">Autophagy</keyword>
<feature type="compositionally biased region" description="Basic and acidic residues" evidence="12">
    <location>
        <begin position="232"/>
        <end position="253"/>
    </location>
</feature>
<keyword evidence="6" id="KW-0256">Endoplasmic reticulum</keyword>
<evidence type="ECO:0000256" key="5">
    <source>
        <dbReference type="ARBA" id="ARBA00022448"/>
    </source>
</evidence>
<comment type="catalytic activity">
    <reaction evidence="11">
        <text>a 1,2-diacyl-sn-glycero-3-phosphoethanolamine(in) = a 1,2-diacyl-sn-glycero-3-phosphoethanolamine(out)</text>
        <dbReference type="Rhea" id="RHEA:38895"/>
        <dbReference type="ChEBI" id="CHEBI:64612"/>
    </reaction>
</comment>
<dbReference type="GO" id="GO:0061709">
    <property type="term" value="P:reticulophagy"/>
    <property type="evidence" value="ECO:0007669"/>
    <property type="project" value="TreeGrafter"/>
</dbReference>
<dbReference type="PANTHER" id="PTHR13190">
    <property type="entry name" value="AUTOPHAGY-RELATED 2, ISOFORM A"/>
    <property type="match status" value="1"/>
</dbReference>
<name>A0A2G8JSS7_STIJA</name>
<dbReference type="GO" id="GO:0000045">
    <property type="term" value="P:autophagosome assembly"/>
    <property type="evidence" value="ECO:0007669"/>
    <property type="project" value="TreeGrafter"/>
</dbReference>
<dbReference type="AlphaFoldDB" id="A0A2G8JSS7"/>
<keyword evidence="5" id="KW-0813">Transport</keyword>
<dbReference type="Proteomes" id="UP000230750">
    <property type="component" value="Unassembled WGS sequence"/>
</dbReference>
<dbReference type="GO" id="GO:0005789">
    <property type="term" value="C:endoplasmic reticulum membrane"/>
    <property type="evidence" value="ECO:0007669"/>
    <property type="project" value="UniProtKB-SubCell"/>
</dbReference>
<feature type="compositionally biased region" description="Basic and acidic residues" evidence="12">
    <location>
        <begin position="412"/>
        <end position="424"/>
    </location>
</feature>
<evidence type="ECO:0000256" key="1">
    <source>
        <dbReference type="ARBA" id="ARBA00004406"/>
    </source>
</evidence>
<gene>
    <name evidence="13" type="ORF">BSL78_24382</name>
</gene>
<dbReference type="GO" id="GO:0034045">
    <property type="term" value="C:phagophore assembly site membrane"/>
    <property type="evidence" value="ECO:0007669"/>
    <property type="project" value="UniProtKB-SubCell"/>
</dbReference>
<evidence type="ECO:0000313" key="14">
    <source>
        <dbReference type="Proteomes" id="UP000230750"/>
    </source>
</evidence>
<keyword evidence="14" id="KW-1185">Reference proteome</keyword>
<evidence type="ECO:0000256" key="6">
    <source>
        <dbReference type="ARBA" id="ARBA00022824"/>
    </source>
</evidence>
<feature type="non-terminal residue" evidence="13">
    <location>
        <position position="1"/>
    </location>
</feature>
<organism evidence="13 14">
    <name type="scientific">Stichopus japonicus</name>
    <name type="common">Sea cucumber</name>
    <dbReference type="NCBI Taxonomy" id="307972"/>
    <lineage>
        <taxon>Eukaryota</taxon>
        <taxon>Metazoa</taxon>
        <taxon>Echinodermata</taxon>
        <taxon>Eleutherozoa</taxon>
        <taxon>Echinozoa</taxon>
        <taxon>Holothuroidea</taxon>
        <taxon>Aspidochirotacea</taxon>
        <taxon>Aspidochirotida</taxon>
        <taxon>Stichopodidae</taxon>
        <taxon>Apostichopus</taxon>
    </lineage>
</organism>
<dbReference type="OrthoDB" id="18982at2759"/>
<evidence type="ECO:0000256" key="12">
    <source>
        <dbReference type="SAM" id="MobiDB-lite"/>
    </source>
</evidence>